<dbReference type="Pfam" id="PF01547">
    <property type="entry name" value="SBP_bac_1"/>
    <property type="match status" value="1"/>
</dbReference>
<evidence type="ECO:0000256" key="1">
    <source>
        <dbReference type="SAM" id="SignalP"/>
    </source>
</evidence>
<name>A0A852ZM94_9ACTN</name>
<protein>
    <submittedName>
        <fullName evidence="2">Multiple sugar transport system substrate-binding protein</fullName>
    </submittedName>
</protein>
<organism evidence="2 3">
    <name type="scientific">Allostreptomyces psammosilenae</name>
    <dbReference type="NCBI Taxonomy" id="1892865"/>
    <lineage>
        <taxon>Bacteria</taxon>
        <taxon>Bacillati</taxon>
        <taxon>Actinomycetota</taxon>
        <taxon>Actinomycetes</taxon>
        <taxon>Kitasatosporales</taxon>
        <taxon>Streptomycetaceae</taxon>
        <taxon>Allostreptomyces</taxon>
    </lineage>
</organism>
<keyword evidence="3" id="KW-1185">Reference proteome</keyword>
<reference evidence="2 3" key="1">
    <citation type="submission" date="2020-07" db="EMBL/GenBank/DDBJ databases">
        <title>Sequencing the genomes of 1000 actinobacteria strains.</title>
        <authorList>
            <person name="Klenk H.-P."/>
        </authorList>
    </citation>
    <scope>NUCLEOTIDE SEQUENCE [LARGE SCALE GENOMIC DNA]</scope>
    <source>
        <strain evidence="2 3">DSM 42178</strain>
    </source>
</reference>
<accession>A0A852ZM94</accession>
<keyword evidence="1" id="KW-0732">Signal</keyword>
<dbReference type="PROSITE" id="PS51257">
    <property type="entry name" value="PROKAR_LIPOPROTEIN"/>
    <property type="match status" value="1"/>
</dbReference>
<evidence type="ECO:0000313" key="3">
    <source>
        <dbReference type="Proteomes" id="UP000567795"/>
    </source>
</evidence>
<dbReference type="PANTHER" id="PTHR43649">
    <property type="entry name" value="ARABINOSE-BINDING PROTEIN-RELATED"/>
    <property type="match status" value="1"/>
</dbReference>
<dbReference type="InterPro" id="IPR050490">
    <property type="entry name" value="Bact_solute-bd_prot1"/>
</dbReference>
<keyword evidence="2" id="KW-0813">Transport</keyword>
<gene>
    <name evidence="2" type="ORF">FHU37_000466</name>
</gene>
<dbReference type="Gene3D" id="3.40.190.10">
    <property type="entry name" value="Periplasmic binding protein-like II"/>
    <property type="match status" value="1"/>
</dbReference>
<dbReference type="PANTHER" id="PTHR43649:SF14">
    <property type="entry name" value="BLR3389 PROTEIN"/>
    <property type="match status" value="1"/>
</dbReference>
<dbReference type="RefSeq" id="WP_179812561.1">
    <property type="nucleotide sequence ID" value="NZ_JACBZD010000001.1"/>
</dbReference>
<sequence>MKHTAGPTRRGFLAAGLGLGAAAALAGCGTPVTALGAGPSLQFWNLFAGGDGVRLQDMLNAYRQAHPGVTLEDATLTWGAPYYTKLAMSAAGGRSPDVAVLHLSRLTAFSPGRLLDPFDTDLLAEAGLTEADFPADLWQRGSRDGRLYAVPLDSHPLVNYYNTEICGQAGLLDTDGKLLPLESPEALIDALERTREITGTVGLTTDMLAPYRVWWSFFRQMDGTLELPEGGTCRIDEDTAIAALEYIRDLGERGLVNPAMDMDGAIAMFSSGQAAFHWNGEWEVSTFLNGQTPFSMDRFPGVFGNYRVRSDSHALVLPHQRDRDPSTTRDTYEFIAFLLKQSLTWAEGGHIPAYRPVAESADYLALDPQSNYRSAIDSAELDPQAWFSGSGADLDSQANAAFSAVVAGRATPQDGLRQFVDAMNRLLATPSPV</sequence>
<keyword evidence="2" id="KW-0762">Sugar transport</keyword>
<dbReference type="PROSITE" id="PS51318">
    <property type="entry name" value="TAT"/>
    <property type="match status" value="1"/>
</dbReference>
<feature type="chain" id="PRO_5038798328" evidence="1">
    <location>
        <begin position="27"/>
        <end position="433"/>
    </location>
</feature>
<dbReference type="Proteomes" id="UP000567795">
    <property type="component" value="Unassembled WGS sequence"/>
</dbReference>
<dbReference type="SUPFAM" id="SSF53850">
    <property type="entry name" value="Periplasmic binding protein-like II"/>
    <property type="match status" value="1"/>
</dbReference>
<feature type="signal peptide" evidence="1">
    <location>
        <begin position="1"/>
        <end position="26"/>
    </location>
</feature>
<dbReference type="EMBL" id="JACBZD010000001">
    <property type="protein sequence ID" value="NYI03523.1"/>
    <property type="molecule type" value="Genomic_DNA"/>
</dbReference>
<proteinExistence type="predicted"/>
<dbReference type="InterPro" id="IPR006311">
    <property type="entry name" value="TAT_signal"/>
</dbReference>
<dbReference type="AlphaFoldDB" id="A0A852ZM94"/>
<dbReference type="InterPro" id="IPR006059">
    <property type="entry name" value="SBP"/>
</dbReference>
<evidence type="ECO:0000313" key="2">
    <source>
        <dbReference type="EMBL" id="NYI03523.1"/>
    </source>
</evidence>
<comment type="caution">
    <text evidence="2">The sequence shown here is derived from an EMBL/GenBank/DDBJ whole genome shotgun (WGS) entry which is preliminary data.</text>
</comment>